<dbReference type="STRING" id="590998.Celf_3397"/>
<evidence type="ECO:0008006" key="3">
    <source>
        <dbReference type="Google" id="ProtNLM"/>
    </source>
</evidence>
<dbReference type="HOGENOM" id="CLU_068453_0_0_11"/>
<dbReference type="Gene3D" id="2.60.450.20">
    <property type="match status" value="1"/>
</dbReference>
<organism evidence="1 2">
    <name type="scientific">Cellulomonas fimi (strain ATCC 484 / DSM 20113 / JCM 1341 / CCUG 24087 / LMG 16345 / NBRC 15513 / NCIMB 8980 / NCTC 7547 / NRS-133)</name>
    <dbReference type="NCBI Taxonomy" id="590998"/>
    <lineage>
        <taxon>Bacteria</taxon>
        <taxon>Bacillati</taxon>
        <taxon>Actinomycetota</taxon>
        <taxon>Actinomycetes</taxon>
        <taxon>Micrococcales</taxon>
        <taxon>Cellulomonadaceae</taxon>
        <taxon>Cellulomonas</taxon>
    </lineage>
</organism>
<protein>
    <recommendedName>
        <fullName evidence="3">Adhesin domain-containing protein</fullName>
    </recommendedName>
</protein>
<dbReference type="eggNOG" id="COG3595">
    <property type="taxonomic scope" value="Bacteria"/>
</dbReference>
<sequence length="342" mass="34784">MTTPTLDKPPTTAPTADVAATRTPLGRALTWTGAVLGGVTLLWGGVQVADLVVSRTMTEHATYASADVVELVADGRVTVSGTSGSSVDVVRTQRGGFSMPTYEVDEGDDRLVVRNRCSWWFGSCSGSLDVDLPAGTQVVVRTSNGEVRATGVAGPLDLQTSDGGIEVVQADGDVTLRSSNGAIVVNDVDGSLTARTSDGRIDVDDVRGDVAVVTSNGGVQVGRVDGDAQVRTSDGRIDVADIGGSLQAVTSNGGVTVQDVRGDAAVRSSDGGLDVAAVQGNVEAVTSNGHVTVFGTGEPVALTISTSNGRQVVDAPTDPSAFRSVVIRSSDGNVAYLGPRGS</sequence>
<dbReference type="AlphaFoldDB" id="F4H1U0"/>
<keyword evidence="2" id="KW-1185">Reference proteome</keyword>
<proteinExistence type="predicted"/>
<dbReference type="Proteomes" id="UP000008460">
    <property type="component" value="Chromosome"/>
</dbReference>
<reference evidence="1 2" key="1">
    <citation type="submission" date="2011-04" db="EMBL/GenBank/DDBJ databases">
        <title>Complete sequence of Cellulomonas fimi ATCC 484.</title>
        <authorList>
            <consortium name="US DOE Joint Genome Institute"/>
            <person name="Lucas S."/>
            <person name="Han J."/>
            <person name="Lapidus A."/>
            <person name="Cheng J.-F."/>
            <person name="Goodwin L."/>
            <person name="Pitluck S."/>
            <person name="Peters L."/>
            <person name="Chertkov O."/>
            <person name="Detter J.C."/>
            <person name="Han C."/>
            <person name="Tapia R."/>
            <person name="Land M."/>
            <person name="Hauser L."/>
            <person name="Kyrpides N."/>
            <person name="Ivanova N."/>
            <person name="Ovchinnikova G."/>
            <person name="Pagani I."/>
            <person name="Mead D."/>
            <person name="Brumm P."/>
            <person name="Woyke T."/>
        </authorList>
    </citation>
    <scope>NUCLEOTIDE SEQUENCE [LARGE SCALE GENOMIC DNA]</scope>
    <source>
        <strain evidence="2">ATCC 484 / DSM 20113 / JCM 1341 / NBRC 15513 / NCIMB 8980 / NCTC 7547</strain>
    </source>
</reference>
<dbReference type="PANTHER" id="PTHR34094:SF1">
    <property type="entry name" value="PROTEIN FAM185A"/>
    <property type="match status" value="1"/>
</dbReference>
<evidence type="ECO:0000313" key="1">
    <source>
        <dbReference type="EMBL" id="AEE47510.1"/>
    </source>
</evidence>
<dbReference type="InterPro" id="IPR047002">
    <property type="entry name" value="Tcp10_C_sf"/>
</dbReference>
<dbReference type="KEGG" id="cfi:Celf_3397"/>
<dbReference type="RefSeq" id="WP_013772534.1">
    <property type="nucleotide sequence ID" value="NC_015514.1"/>
</dbReference>
<dbReference type="EMBL" id="CP002666">
    <property type="protein sequence ID" value="AEE47510.1"/>
    <property type="molecule type" value="Genomic_DNA"/>
</dbReference>
<name>F4H1U0_CELFA</name>
<gene>
    <name evidence="1" type="ordered locus">Celf_3397</name>
</gene>
<dbReference type="PANTHER" id="PTHR34094">
    <property type="match status" value="1"/>
</dbReference>
<accession>F4H1U0</accession>
<evidence type="ECO:0000313" key="2">
    <source>
        <dbReference type="Proteomes" id="UP000008460"/>
    </source>
</evidence>